<dbReference type="Proteomes" id="UP000070620">
    <property type="component" value="Unassembled WGS sequence"/>
</dbReference>
<evidence type="ECO:0000313" key="2">
    <source>
        <dbReference type="Proteomes" id="UP000070620"/>
    </source>
</evidence>
<accession>A0A136PMJ2</accession>
<name>A0A136PMJ2_9ACTN</name>
<dbReference type="EMBL" id="LRQV01000106">
    <property type="protein sequence ID" value="KXK59592.1"/>
    <property type="molecule type" value="Genomic_DNA"/>
</dbReference>
<dbReference type="InterPro" id="IPR011990">
    <property type="entry name" value="TPR-like_helical_dom_sf"/>
</dbReference>
<dbReference type="Gene3D" id="1.25.40.10">
    <property type="entry name" value="Tetratricopeptide repeat domain"/>
    <property type="match status" value="1"/>
</dbReference>
<organism evidence="1 2">
    <name type="scientific">Micromonospora rosaria</name>
    <dbReference type="NCBI Taxonomy" id="47874"/>
    <lineage>
        <taxon>Bacteria</taxon>
        <taxon>Bacillati</taxon>
        <taxon>Actinomycetota</taxon>
        <taxon>Actinomycetes</taxon>
        <taxon>Micromonosporales</taxon>
        <taxon>Micromonosporaceae</taxon>
        <taxon>Micromonospora</taxon>
    </lineage>
</organism>
<proteinExistence type="predicted"/>
<evidence type="ECO:0000313" key="1">
    <source>
        <dbReference type="EMBL" id="KXK59592.1"/>
    </source>
</evidence>
<dbReference type="SUPFAM" id="SSF48452">
    <property type="entry name" value="TPR-like"/>
    <property type="match status" value="1"/>
</dbReference>
<gene>
    <name evidence="1" type="ORF">AWW66_23425</name>
</gene>
<sequence length="263" mass="28112">MVVDAPAVTTPDDDDRIAYVVDHPSRLDARTVELLADALAAQRRLDDAVAARLMLPAAVPQCRAVQEVAAQARGPHAPALHEVAAEWTQFLGWLYAEDGRHGKAVRALTEAADQADAVASGVLAAQAENFLGYVQRHRRNPRGIVRHFLAAYHTPGSTVLQRIGDGVQAAHGYALLGDRAAAVRLLAEASDLVEQAESASAPPSAYWLTPTFGRMNIGLAHLALGEETTAADHLRAGLDNLPEDQRDAEWTTEYRQALVAAGG</sequence>
<comment type="caution">
    <text evidence="1">The sequence shown here is derived from an EMBL/GenBank/DDBJ whole genome shotgun (WGS) entry which is preliminary data.</text>
</comment>
<dbReference type="AlphaFoldDB" id="A0A136PMJ2"/>
<protein>
    <submittedName>
        <fullName evidence="1">XRE family transcriptional regulator</fullName>
    </submittedName>
</protein>
<keyword evidence="2" id="KW-1185">Reference proteome</keyword>
<reference evidence="1 2" key="1">
    <citation type="submission" date="2016-01" db="EMBL/GenBank/DDBJ databases">
        <title>Whole genome sequence and analysis of Micromonospora rosaria DSM 803, which can produce antibacterial substance rosamicin.</title>
        <authorList>
            <person name="Yang H."/>
            <person name="He X."/>
            <person name="Zhu D."/>
        </authorList>
    </citation>
    <scope>NUCLEOTIDE SEQUENCE [LARGE SCALE GENOMIC DNA]</scope>
    <source>
        <strain evidence="1 2">DSM 803</strain>
    </source>
</reference>